<name>E0X6Z6_PSEPU</name>
<dbReference type="InterPro" id="IPR002155">
    <property type="entry name" value="Thiolase"/>
</dbReference>
<feature type="domain" description="Thiolase C-terminal" evidence="9">
    <location>
        <begin position="377"/>
        <end position="500"/>
    </location>
</feature>
<comment type="catalytic activity">
    <reaction evidence="6">
        <text>succinyl-CoA + acetyl-CoA = 3-oxoadipyl-CoA + CoA</text>
        <dbReference type="Rhea" id="RHEA:19481"/>
        <dbReference type="ChEBI" id="CHEBI:57287"/>
        <dbReference type="ChEBI" id="CHEBI:57288"/>
        <dbReference type="ChEBI" id="CHEBI:57292"/>
        <dbReference type="ChEBI" id="CHEBI:57348"/>
        <dbReference type="EC" id="2.3.1.174"/>
    </reaction>
</comment>
<comment type="similarity">
    <text evidence="3 7">Belongs to the thiolase-like superfamily. Thiolase family.</text>
</comment>
<dbReference type="PROSITE" id="PS00737">
    <property type="entry name" value="THIOLASE_2"/>
    <property type="match status" value="1"/>
</dbReference>
<organism evidence="10">
    <name type="scientific">Pseudomonas putida</name>
    <name type="common">Arthrobacter siderocapsulatus</name>
    <dbReference type="NCBI Taxonomy" id="303"/>
    <lineage>
        <taxon>Bacteria</taxon>
        <taxon>Pseudomonadati</taxon>
        <taxon>Pseudomonadota</taxon>
        <taxon>Gammaproteobacteria</taxon>
        <taxon>Pseudomonadales</taxon>
        <taxon>Pseudomonadaceae</taxon>
        <taxon>Pseudomonas</taxon>
    </lineage>
</organism>
<evidence type="ECO:0000256" key="1">
    <source>
        <dbReference type="ARBA" id="ARBA00005189"/>
    </source>
</evidence>
<dbReference type="InterPro" id="IPR020610">
    <property type="entry name" value="Thiolase_AS"/>
</dbReference>
<dbReference type="FunFam" id="3.40.47.10:FF:000010">
    <property type="entry name" value="Acetyl-CoA acetyltransferase (Thiolase)"/>
    <property type="match status" value="1"/>
</dbReference>
<dbReference type="PROSITE" id="PS00098">
    <property type="entry name" value="THIOLASE_1"/>
    <property type="match status" value="1"/>
</dbReference>
<dbReference type="InterPro" id="IPR016039">
    <property type="entry name" value="Thiolase-like"/>
</dbReference>
<accession>E0X6Z6</accession>
<dbReference type="CDD" id="cd00751">
    <property type="entry name" value="thiolase"/>
    <property type="match status" value="1"/>
</dbReference>
<dbReference type="AlphaFoldDB" id="E0X6Z6"/>
<dbReference type="InterPro" id="IPR050215">
    <property type="entry name" value="Thiolase-like_sf_Thiolase"/>
</dbReference>
<dbReference type="GO" id="GO:0019619">
    <property type="term" value="P:3,4-dihydroxybenzoate catabolic process"/>
    <property type="evidence" value="ECO:0007669"/>
    <property type="project" value="InterPro"/>
</dbReference>
<dbReference type="GO" id="GO:0006635">
    <property type="term" value="P:fatty acid beta-oxidation"/>
    <property type="evidence" value="ECO:0007669"/>
    <property type="project" value="TreeGrafter"/>
</dbReference>
<evidence type="ECO:0000259" key="9">
    <source>
        <dbReference type="Pfam" id="PF02803"/>
    </source>
</evidence>
<dbReference type="PROSITE" id="PS00099">
    <property type="entry name" value="THIOLASE_3"/>
    <property type="match status" value="1"/>
</dbReference>
<dbReference type="GO" id="GO:0033812">
    <property type="term" value="F:3-oxoadipyl-CoA thiolase activity"/>
    <property type="evidence" value="ECO:0007669"/>
    <property type="project" value="UniProtKB-EC"/>
</dbReference>
<evidence type="ECO:0000259" key="8">
    <source>
        <dbReference type="Pfam" id="PF00108"/>
    </source>
</evidence>
<evidence type="ECO:0000256" key="5">
    <source>
        <dbReference type="ARBA" id="ARBA00023315"/>
    </source>
</evidence>
<evidence type="ECO:0000256" key="2">
    <source>
        <dbReference type="ARBA" id="ARBA00005211"/>
    </source>
</evidence>
<reference evidence="10" key="1">
    <citation type="submission" date="2009-08" db="EMBL/GenBank/DDBJ databases">
        <title>Global regulation of food supply by Pseudomonas putida DOT-T1E.</title>
        <authorList>
            <person name="Daniels C."/>
            <person name="Godoy P."/>
            <person name="Duque E."/>
            <person name="Molina-Henares M.A."/>
            <person name="de la Torre J."/>
            <person name="Del Arco J.M."/>
            <person name="Herrera C."/>
            <person name="Segura A."/>
            <person name="Guazzaroni M.E."/>
            <person name="Ferrer M."/>
            <person name="Ramos J.L."/>
        </authorList>
    </citation>
    <scope>NUCLEOTIDE SEQUENCE</scope>
    <source>
        <strain evidence="10">DOT-T1E</strain>
    </source>
</reference>
<dbReference type="NCBIfam" id="TIGR01930">
    <property type="entry name" value="AcCoA-C-Actrans"/>
    <property type="match status" value="1"/>
</dbReference>
<dbReference type="GO" id="GO:0005737">
    <property type="term" value="C:cytoplasm"/>
    <property type="evidence" value="ECO:0007669"/>
    <property type="project" value="UniProtKB-ARBA"/>
</dbReference>
<evidence type="ECO:0000256" key="3">
    <source>
        <dbReference type="ARBA" id="ARBA00010982"/>
    </source>
</evidence>
<evidence type="ECO:0000256" key="6">
    <source>
        <dbReference type="ARBA" id="ARBA00048527"/>
    </source>
</evidence>
<dbReference type="PANTHER" id="PTHR43853">
    <property type="entry name" value="3-KETOACYL-COA THIOLASE, PEROXISOMAL"/>
    <property type="match status" value="1"/>
</dbReference>
<evidence type="ECO:0000256" key="4">
    <source>
        <dbReference type="ARBA" id="ARBA00022679"/>
    </source>
</evidence>
<dbReference type="Pfam" id="PF02803">
    <property type="entry name" value="Thiolase_C"/>
    <property type="match status" value="1"/>
</dbReference>
<dbReference type="SUPFAM" id="SSF53901">
    <property type="entry name" value="Thiolase-like"/>
    <property type="match status" value="2"/>
</dbReference>
<dbReference type="PANTHER" id="PTHR43853:SF2">
    <property type="entry name" value="3-OXOADIPYL-COA_3-OXO-5,6-DEHYDROSUBERYL-COA THIOLASE"/>
    <property type="match status" value="1"/>
</dbReference>
<dbReference type="Gene3D" id="3.40.47.10">
    <property type="match status" value="1"/>
</dbReference>
<dbReference type="InterPro" id="IPR012793">
    <property type="entry name" value="PcaF"/>
</dbReference>
<dbReference type="NCBIfam" id="TIGR02430">
    <property type="entry name" value="pcaF"/>
    <property type="match status" value="1"/>
</dbReference>
<dbReference type="NCBIfam" id="NF006551">
    <property type="entry name" value="PRK09050.1"/>
    <property type="match status" value="1"/>
</dbReference>
<keyword evidence="5 7" id="KW-0012">Acyltransferase</keyword>
<feature type="domain" description="Thiolase N-terminal" evidence="8">
    <location>
        <begin position="105"/>
        <end position="367"/>
    </location>
</feature>
<dbReference type="EMBL" id="GQ848197">
    <property type="protein sequence ID" value="ADI95330.1"/>
    <property type="molecule type" value="Genomic_DNA"/>
</dbReference>
<keyword evidence="4 7" id="KW-0808">Transferase</keyword>
<comment type="pathway">
    <text evidence="2">Aromatic compound metabolism.</text>
</comment>
<dbReference type="InterPro" id="IPR020616">
    <property type="entry name" value="Thiolase_N"/>
</dbReference>
<evidence type="ECO:0000313" key="10">
    <source>
        <dbReference type="EMBL" id="ADI95330.1"/>
    </source>
</evidence>
<comment type="pathway">
    <text evidence="1">Lipid metabolism.</text>
</comment>
<evidence type="ECO:0000256" key="7">
    <source>
        <dbReference type="RuleBase" id="RU003557"/>
    </source>
</evidence>
<dbReference type="GO" id="GO:0010124">
    <property type="term" value="P:phenylacetate catabolic process"/>
    <property type="evidence" value="ECO:0007669"/>
    <property type="project" value="TreeGrafter"/>
</dbReference>
<dbReference type="Pfam" id="PF00108">
    <property type="entry name" value="Thiolase_N"/>
    <property type="match status" value="1"/>
</dbReference>
<dbReference type="InterPro" id="IPR020615">
    <property type="entry name" value="Thiolase_acyl_enz_int_AS"/>
</dbReference>
<sequence>MAPAMAVSCSRWPIRRSPSPAIATTRPRWRWAAPSTTWPRHCAMTCSPPTPAKSAAKAAPACTTCASTTSVVSWWRCSMANPTKCAAPCWRRRRKMNEPTHADALIIDAVRTPIGRYAGALSSVRADDLAAIPLKALIQRHPELNWKAIDDVIFGCANQAGEDNRNVAHMASLLAGLPLEVPGTTINRLCGSGLDAIGNAARALRCGEAGLMLAGGVESMSRAPFVMGKSEQAFGRAAELFDTTIGWRFVNPLMKAAYGIDSMPETAENVAEQFGISRADQDAFALRSQHKAAAAQARGRLAREIVPVEIPQRKGPAKVVEHDEHPRGDTTLEQLARLGTPFREGGSVTAGNASGVNDGACALLLANSAAARRHGLKARGRIVGMAVAGVEPRLMGIGPVPATRKVLALTGLALADLDVIELNEAFAAQGLAVLRELGLADDDPRVNRNGGAIALGHPLGMSGARLVTTALHELEETAGRYALCTMCIGVGQGIAMIIERL</sequence>
<protein>
    <submittedName>
        <fullName evidence="10">PaaE</fullName>
    </submittedName>
</protein>
<dbReference type="InterPro" id="IPR020613">
    <property type="entry name" value="Thiolase_CS"/>
</dbReference>
<proteinExistence type="inferred from homology"/>
<dbReference type="InterPro" id="IPR020617">
    <property type="entry name" value="Thiolase_C"/>
</dbReference>